<evidence type="ECO:0000256" key="5">
    <source>
        <dbReference type="ARBA" id="ARBA00022801"/>
    </source>
</evidence>
<evidence type="ECO:0000256" key="7">
    <source>
        <dbReference type="ARBA" id="ARBA00023049"/>
    </source>
</evidence>
<sequence length="129" mass="14494">MTLALLEDSGWYKAYYSMADQLDWGRNQGTEFVTSPCNVWKGAYHCNTTQFSGCTYNRERGRGLLPNSNLQRRSSSVGSFSQIAMRLLHEILELCHGTSRALPWDFLGFAVGLLGQCRGVLGHCRKAKQ</sequence>
<dbReference type="GO" id="GO:0005737">
    <property type="term" value="C:cytoplasm"/>
    <property type="evidence" value="ECO:0007669"/>
    <property type="project" value="TreeGrafter"/>
</dbReference>
<keyword evidence="4" id="KW-0479">Metal-binding</keyword>
<evidence type="ECO:0000256" key="4">
    <source>
        <dbReference type="ARBA" id="ARBA00022723"/>
    </source>
</evidence>
<dbReference type="PANTHER" id="PTHR10942">
    <property type="entry name" value="LEISHMANOLYSIN-LIKE PEPTIDASE"/>
    <property type="match status" value="1"/>
</dbReference>
<organism evidence="8 9">
    <name type="scientific">Phaseolus coccineus</name>
    <name type="common">Scarlet runner bean</name>
    <name type="synonym">Phaseolus multiflorus</name>
    <dbReference type="NCBI Taxonomy" id="3886"/>
    <lineage>
        <taxon>Eukaryota</taxon>
        <taxon>Viridiplantae</taxon>
        <taxon>Streptophyta</taxon>
        <taxon>Embryophyta</taxon>
        <taxon>Tracheophyta</taxon>
        <taxon>Spermatophyta</taxon>
        <taxon>Magnoliopsida</taxon>
        <taxon>eudicotyledons</taxon>
        <taxon>Gunneridae</taxon>
        <taxon>Pentapetalae</taxon>
        <taxon>rosids</taxon>
        <taxon>fabids</taxon>
        <taxon>Fabales</taxon>
        <taxon>Fabaceae</taxon>
        <taxon>Papilionoideae</taxon>
        <taxon>50 kb inversion clade</taxon>
        <taxon>NPAAA clade</taxon>
        <taxon>indigoferoid/millettioid clade</taxon>
        <taxon>Phaseoleae</taxon>
        <taxon>Phaseolus</taxon>
    </lineage>
</organism>
<evidence type="ECO:0000256" key="1">
    <source>
        <dbReference type="ARBA" id="ARBA00001947"/>
    </source>
</evidence>
<reference evidence="8 9" key="1">
    <citation type="submission" date="2024-01" db="EMBL/GenBank/DDBJ databases">
        <title>The genomes of 5 underutilized Papilionoideae crops provide insights into root nodulation and disease resistanc.</title>
        <authorList>
            <person name="Jiang F."/>
        </authorList>
    </citation>
    <scope>NUCLEOTIDE SEQUENCE [LARGE SCALE GENOMIC DNA]</scope>
    <source>
        <strain evidence="8">JINMINGXINNONG_FW02</strain>
        <tissue evidence="8">Leaves</tissue>
    </source>
</reference>
<keyword evidence="3" id="KW-0645">Protease</keyword>
<dbReference type="Pfam" id="PF01457">
    <property type="entry name" value="Peptidase_M8"/>
    <property type="match status" value="1"/>
</dbReference>
<dbReference type="AlphaFoldDB" id="A0AAN9N9R4"/>
<comment type="cofactor">
    <cofactor evidence="1">
        <name>Zn(2+)</name>
        <dbReference type="ChEBI" id="CHEBI:29105"/>
    </cofactor>
</comment>
<dbReference type="GO" id="GO:0006508">
    <property type="term" value="P:proteolysis"/>
    <property type="evidence" value="ECO:0007669"/>
    <property type="project" value="UniProtKB-KW"/>
</dbReference>
<dbReference type="PANTHER" id="PTHR10942:SF0">
    <property type="entry name" value="LEISHMANOLYSIN-LIKE PEPTIDASE"/>
    <property type="match status" value="1"/>
</dbReference>
<dbReference type="Proteomes" id="UP001374584">
    <property type="component" value="Unassembled WGS sequence"/>
</dbReference>
<accession>A0AAN9N9R4</accession>
<comment type="caution">
    <text evidence="8">The sequence shown here is derived from an EMBL/GenBank/DDBJ whole genome shotgun (WGS) entry which is preliminary data.</text>
</comment>
<dbReference type="GO" id="GO:0016020">
    <property type="term" value="C:membrane"/>
    <property type="evidence" value="ECO:0007669"/>
    <property type="project" value="InterPro"/>
</dbReference>
<keyword evidence="7" id="KW-0482">Metalloprotease</keyword>
<name>A0AAN9N9R4_PHACN</name>
<dbReference type="GO" id="GO:0004222">
    <property type="term" value="F:metalloendopeptidase activity"/>
    <property type="evidence" value="ECO:0007669"/>
    <property type="project" value="InterPro"/>
</dbReference>
<keyword evidence="5" id="KW-0378">Hydrolase</keyword>
<dbReference type="GO" id="GO:0007155">
    <property type="term" value="P:cell adhesion"/>
    <property type="evidence" value="ECO:0007669"/>
    <property type="project" value="InterPro"/>
</dbReference>
<evidence type="ECO:0000256" key="6">
    <source>
        <dbReference type="ARBA" id="ARBA00022833"/>
    </source>
</evidence>
<proteinExistence type="inferred from homology"/>
<evidence type="ECO:0000313" key="8">
    <source>
        <dbReference type="EMBL" id="KAK7368986.1"/>
    </source>
</evidence>
<evidence type="ECO:0000256" key="2">
    <source>
        <dbReference type="ARBA" id="ARBA00005860"/>
    </source>
</evidence>
<dbReference type="InterPro" id="IPR001577">
    <property type="entry name" value="Peptidase_M8"/>
</dbReference>
<gene>
    <name evidence="8" type="ORF">VNO80_11019</name>
</gene>
<keyword evidence="9" id="KW-1185">Reference proteome</keyword>
<dbReference type="GO" id="GO:0046872">
    <property type="term" value="F:metal ion binding"/>
    <property type="evidence" value="ECO:0007669"/>
    <property type="project" value="UniProtKB-KW"/>
</dbReference>
<comment type="similarity">
    <text evidence="2">Belongs to the peptidase M8 family.</text>
</comment>
<keyword evidence="6" id="KW-0862">Zinc</keyword>
<evidence type="ECO:0008006" key="10">
    <source>
        <dbReference type="Google" id="ProtNLM"/>
    </source>
</evidence>
<evidence type="ECO:0000256" key="3">
    <source>
        <dbReference type="ARBA" id="ARBA00022670"/>
    </source>
</evidence>
<evidence type="ECO:0000313" key="9">
    <source>
        <dbReference type="Proteomes" id="UP001374584"/>
    </source>
</evidence>
<dbReference type="Gene3D" id="3.90.132.10">
    <property type="entry name" value="Leishmanolysin , domain 2"/>
    <property type="match status" value="1"/>
</dbReference>
<protein>
    <recommendedName>
        <fullName evidence="10">Leishmanolysin-like peptidase</fullName>
    </recommendedName>
</protein>
<dbReference type="SUPFAM" id="SSF55486">
    <property type="entry name" value="Metalloproteases ('zincins'), catalytic domain"/>
    <property type="match status" value="1"/>
</dbReference>
<dbReference type="EMBL" id="JAYMYR010000004">
    <property type="protein sequence ID" value="KAK7368986.1"/>
    <property type="molecule type" value="Genomic_DNA"/>
</dbReference>